<keyword evidence="2" id="KW-1185">Reference proteome</keyword>
<proteinExistence type="predicted"/>
<accession>A0A1H6H341</accession>
<dbReference type="Proteomes" id="UP000182983">
    <property type="component" value="Unassembled WGS sequence"/>
</dbReference>
<organism evidence="1 2">
    <name type="scientific">Magnetospirillum fulvum</name>
    <name type="common">Rhodospirillum fulvum</name>
    <dbReference type="NCBI Taxonomy" id="1082"/>
    <lineage>
        <taxon>Bacteria</taxon>
        <taxon>Pseudomonadati</taxon>
        <taxon>Pseudomonadota</taxon>
        <taxon>Alphaproteobacteria</taxon>
        <taxon>Rhodospirillales</taxon>
        <taxon>Rhodospirillaceae</taxon>
        <taxon>Magnetospirillum</taxon>
    </lineage>
</organism>
<gene>
    <name evidence="1" type="ORF">SAMN04244559_00725</name>
</gene>
<name>A0A1H6H341_MAGFU</name>
<reference evidence="2" key="1">
    <citation type="submission" date="2016-10" db="EMBL/GenBank/DDBJ databases">
        <authorList>
            <person name="Varghese N."/>
            <person name="Submissions S."/>
        </authorList>
    </citation>
    <scope>NUCLEOTIDE SEQUENCE [LARGE SCALE GENOMIC DNA]</scope>
    <source>
        <strain evidence="2">DSM 13234</strain>
    </source>
</reference>
<evidence type="ECO:0000313" key="1">
    <source>
        <dbReference type="EMBL" id="SEH28565.1"/>
    </source>
</evidence>
<dbReference type="AlphaFoldDB" id="A0A1H6H341"/>
<dbReference type="InterPro" id="IPR025591">
    <property type="entry name" value="RloB"/>
</dbReference>
<dbReference type="Pfam" id="PF13707">
    <property type="entry name" value="RloB"/>
    <property type="match status" value="1"/>
</dbReference>
<sequence>MARDRSFSLKRKPAIRDPKHRFFIFCEGENTEYAYFSALKRDFPGALIELKIIAPAGAAYTCAEKATSAVHKRGYARDSFEKNDQIWAVFDRDETDRYQDAVSLCQRSNVGIGRSNPCFEIFLILHIENFNKDCTTRDVERYLQKIHPAYNADRKKIPDCQALVKEIEIAERRAEDQLAERDREGNSFGAPSTTVFLLTRAIRSAAKKSAR</sequence>
<evidence type="ECO:0000313" key="2">
    <source>
        <dbReference type="Proteomes" id="UP000182983"/>
    </source>
</evidence>
<protein>
    <submittedName>
        <fullName evidence="1">RloB-like protein</fullName>
    </submittedName>
</protein>
<dbReference type="EMBL" id="FNWO01000002">
    <property type="protein sequence ID" value="SEH28565.1"/>
    <property type="molecule type" value="Genomic_DNA"/>
</dbReference>